<comment type="caution">
    <text evidence="1">The sequence shown here is derived from an EMBL/GenBank/DDBJ whole genome shotgun (WGS) entry which is preliminary data.</text>
</comment>
<protein>
    <submittedName>
        <fullName evidence="1">Unnamed protein product</fullName>
    </submittedName>
</protein>
<dbReference type="Proteomes" id="UP001165064">
    <property type="component" value="Unassembled WGS sequence"/>
</dbReference>
<gene>
    <name evidence="1" type="ORF">Amon02_000564000</name>
</gene>
<keyword evidence="2" id="KW-1185">Reference proteome</keyword>
<dbReference type="EMBL" id="BSXS01004230">
    <property type="protein sequence ID" value="GME82627.1"/>
    <property type="molecule type" value="Genomic_DNA"/>
</dbReference>
<sequence>MQSQNSGVINFSSSGSYPSQSTTPAVNNDFNSFIRIVHFLDTPLLLKIFKCVLYECSAWDLIELIKNEDQNLLPSGSDNRDKYYPYALQPGAGPLQLKNIVLQIIKNIRISSSLKYIYMTSLSQVDNYDCISVGSSDFKSYQKLVDKGKIKINELDLTTCEWSPELMTTFSPLIKKANTISLSWNLFFSDGDKDRNSKSGGVSANSNSGAGSGSRHSESSSSSKRKDSTSHNITKQQYQQQTTNFFKANYKKIKTVEISSGIGTLITIDKLLALTCIESLICFIKNQFVPKDFEVISR</sequence>
<evidence type="ECO:0000313" key="1">
    <source>
        <dbReference type="EMBL" id="GME82627.1"/>
    </source>
</evidence>
<proteinExistence type="predicted"/>
<evidence type="ECO:0000313" key="2">
    <source>
        <dbReference type="Proteomes" id="UP001165064"/>
    </source>
</evidence>
<accession>A0ACB5T6L5</accession>
<organism evidence="1 2">
    <name type="scientific">Ambrosiozyma monospora</name>
    <name type="common">Yeast</name>
    <name type="synonym">Endomycopsis monosporus</name>
    <dbReference type="NCBI Taxonomy" id="43982"/>
    <lineage>
        <taxon>Eukaryota</taxon>
        <taxon>Fungi</taxon>
        <taxon>Dikarya</taxon>
        <taxon>Ascomycota</taxon>
        <taxon>Saccharomycotina</taxon>
        <taxon>Pichiomycetes</taxon>
        <taxon>Pichiales</taxon>
        <taxon>Pichiaceae</taxon>
        <taxon>Ambrosiozyma</taxon>
    </lineage>
</organism>
<reference evidence="1" key="1">
    <citation type="submission" date="2023-04" db="EMBL/GenBank/DDBJ databases">
        <title>Ambrosiozyma monospora NBRC 10751.</title>
        <authorList>
            <person name="Ichikawa N."/>
            <person name="Sato H."/>
            <person name="Tonouchi N."/>
        </authorList>
    </citation>
    <scope>NUCLEOTIDE SEQUENCE</scope>
    <source>
        <strain evidence="1">NBRC 10751</strain>
    </source>
</reference>
<name>A0ACB5T6L5_AMBMO</name>